<dbReference type="AlphaFoldDB" id="A0A7D5VAB1"/>
<feature type="transmembrane region" description="Helical" evidence="8">
    <location>
        <begin position="312"/>
        <end position="331"/>
    </location>
</feature>
<dbReference type="GO" id="GO:0015087">
    <property type="term" value="F:cobalt ion transmembrane transporter activity"/>
    <property type="evidence" value="ECO:0007669"/>
    <property type="project" value="UniProtKB-UniRule"/>
</dbReference>
<dbReference type="Gene3D" id="3.30.460.20">
    <property type="entry name" value="CorA soluble domain-like"/>
    <property type="match status" value="1"/>
</dbReference>
<dbReference type="SUPFAM" id="SSF143865">
    <property type="entry name" value="CorA soluble domain-like"/>
    <property type="match status" value="1"/>
</dbReference>
<organism evidence="9 10">
    <name type="scientific">Chitinibacter fontanus</name>
    <dbReference type="NCBI Taxonomy" id="1737446"/>
    <lineage>
        <taxon>Bacteria</taxon>
        <taxon>Pseudomonadati</taxon>
        <taxon>Pseudomonadota</taxon>
        <taxon>Betaproteobacteria</taxon>
        <taxon>Neisseriales</taxon>
        <taxon>Chitinibacteraceae</taxon>
        <taxon>Chitinibacter</taxon>
    </lineage>
</organism>
<keyword evidence="7 8" id="KW-0472">Membrane</keyword>
<evidence type="ECO:0000313" key="10">
    <source>
        <dbReference type="Proteomes" id="UP000510822"/>
    </source>
</evidence>
<dbReference type="GO" id="GO:0000287">
    <property type="term" value="F:magnesium ion binding"/>
    <property type="evidence" value="ECO:0007669"/>
    <property type="project" value="TreeGrafter"/>
</dbReference>
<reference evidence="9 10" key="1">
    <citation type="journal article" date="2016" name="Int. J. Syst. Evol. Microbiol.">
        <title>Chitinibacter fontanus sp. nov., isolated from a spring.</title>
        <authorList>
            <person name="Sheu S.Y."/>
            <person name="Li Y.S."/>
            <person name="Young C.C."/>
            <person name="Chen W.M."/>
        </authorList>
    </citation>
    <scope>NUCLEOTIDE SEQUENCE [LARGE SCALE GENOMIC DNA]</scope>
    <source>
        <strain evidence="9 10">STM-7</strain>
    </source>
</reference>
<dbReference type="InterPro" id="IPR045861">
    <property type="entry name" value="CorA_cytoplasmic_dom"/>
</dbReference>
<dbReference type="NCBIfam" id="TIGR00383">
    <property type="entry name" value="corA"/>
    <property type="match status" value="1"/>
</dbReference>
<evidence type="ECO:0000256" key="3">
    <source>
        <dbReference type="ARBA" id="ARBA00022448"/>
    </source>
</evidence>
<protein>
    <recommendedName>
        <fullName evidence="8">Magnesium transport protein CorA</fullName>
    </recommendedName>
</protein>
<proteinExistence type="inferred from homology"/>
<evidence type="ECO:0000256" key="2">
    <source>
        <dbReference type="ARBA" id="ARBA00009765"/>
    </source>
</evidence>
<name>A0A7D5VAB1_9NEIS</name>
<keyword evidence="10" id="KW-1185">Reference proteome</keyword>
<keyword evidence="8" id="KW-0460">Magnesium</keyword>
<dbReference type="Pfam" id="PF01544">
    <property type="entry name" value="CorA"/>
    <property type="match status" value="1"/>
</dbReference>
<dbReference type="KEGG" id="cfon:HZU75_10270"/>
<dbReference type="GO" id="GO:0015095">
    <property type="term" value="F:magnesium ion transmembrane transporter activity"/>
    <property type="evidence" value="ECO:0007669"/>
    <property type="project" value="UniProtKB-UniRule"/>
</dbReference>
<dbReference type="PANTHER" id="PTHR46494:SF1">
    <property type="entry name" value="CORA FAMILY METAL ION TRANSPORTER (EUROFUNG)"/>
    <property type="match status" value="1"/>
</dbReference>
<comment type="function">
    <text evidence="8">Mediates influx of magnesium ions.</text>
</comment>
<dbReference type="PANTHER" id="PTHR46494">
    <property type="entry name" value="CORA FAMILY METAL ION TRANSPORTER (EUROFUNG)"/>
    <property type="match status" value="1"/>
</dbReference>
<evidence type="ECO:0000256" key="7">
    <source>
        <dbReference type="ARBA" id="ARBA00023136"/>
    </source>
</evidence>
<dbReference type="SUPFAM" id="SSF144083">
    <property type="entry name" value="Magnesium transport protein CorA, transmembrane region"/>
    <property type="match status" value="1"/>
</dbReference>
<keyword evidence="4 8" id="KW-1003">Cell membrane</keyword>
<accession>A0A7D5VAB1</accession>
<dbReference type="GO" id="GO:0005886">
    <property type="term" value="C:plasma membrane"/>
    <property type="evidence" value="ECO:0007669"/>
    <property type="project" value="UniProtKB-SubCell"/>
</dbReference>
<dbReference type="RefSeq" id="WP_180306001.1">
    <property type="nucleotide sequence ID" value="NZ_CP058952.1"/>
</dbReference>
<dbReference type="InterPro" id="IPR004488">
    <property type="entry name" value="Mg/Co-transport_prot_CorA"/>
</dbReference>
<gene>
    <name evidence="8 9" type="primary">corA</name>
    <name evidence="9" type="ORF">HZU75_10270</name>
</gene>
<keyword evidence="6 8" id="KW-1133">Transmembrane helix</keyword>
<keyword evidence="8" id="KW-0406">Ion transport</keyword>
<sequence length="372" mass="42861">MAKHRRDATSAGHRRRIKAHLKSSKAGLAPGSLQYVGATDPLPTLATLIEFGQDDGDFLETKFTALEQGRDFKPTYSNYWLNLHGLEDLAQLKLIGKRFHLHPLVLEDILNTQQRPKVETYPGYLFITARLMFLDEFGSVDSEQISLVVGRNFLLTFQEKPTGTFAGIRESLRNGESQLRKFGTDYLVYALLDKIVDRYFAVLEQIGERVDELEDEIIEQLNPDQMQEVQHLRRSLQALKRGLWPLREVINVLQRDDADFFKDETQLYLRDAYDHTVQLIESVEALREAVSGLQDIYLALQSQTMNTQMRTLTVFTIIFSPLTLIAGIYGMNFEFMPELHWRWGYFAVLALMGVLGCGLGWFFWSRRWIDAV</sequence>
<dbReference type="FunFam" id="1.20.58.340:FF:000012">
    <property type="entry name" value="Magnesium transport protein CorA"/>
    <property type="match status" value="1"/>
</dbReference>
<keyword evidence="5 8" id="KW-0812">Transmembrane</keyword>
<dbReference type="InterPro" id="IPR002523">
    <property type="entry name" value="MgTranspt_CorA/ZnTranspt_ZntB"/>
</dbReference>
<comment type="subcellular location">
    <subcellularLocation>
        <location evidence="1">Cell membrane</location>
        <topology evidence="1">Multi-pass membrane protein</topology>
    </subcellularLocation>
    <subcellularLocation>
        <location evidence="8">Membrane</location>
        <topology evidence="8">Multi-pass membrane protein</topology>
    </subcellularLocation>
</comment>
<evidence type="ECO:0000313" key="9">
    <source>
        <dbReference type="EMBL" id="QLI81894.1"/>
    </source>
</evidence>
<feature type="transmembrane region" description="Helical" evidence="8">
    <location>
        <begin position="343"/>
        <end position="364"/>
    </location>
</feature>
<dbReference type="EMBL" id="CP058952">
    <property type="protein sequence ID" value="QLI81894.1"/>
    <property type="molecule type" value="Genomic_DNA"/>
</dbReference>
<evidence type="ECO:0000256" key="8">
    <source>
        <dbReference type="RuleBase" id="RU362010"/>
    </source>
</evidence>
<dbReference type="Proteomes" id="UP000510822">
    <property type="component" value="Chromosome"/>
</dbReference>
<evidence type="ECO:0000256" key="6">
    <source>
        <dbReference type="ARBA" id="ARBA00022989"/>
    </source>
</evidence>
<evidence type="ECO:0000256" key="5">
    <source>
        <dbReference type="ARBA" id="ARBA00022692"/>
    </source>
</evidence>
<evidence type="ECO:0000256" key="1">
    <source>
        <dbReference type="ARBA" id="ARBA00004651"/>
    </source>
</evidence>
<dbReference type="Gene3D" id="1.20.58.340">
    <property type="entry name" value="Magnesium transport protein CorA, transmembrane region"/>
    <property type="match status" value="2"/>
</dbReference>
<keyword evidence="3 8" id="KW-0813">Transport</keyword>
<dbReference type="InterPro" id="IPR045863">
    <property type="entry name" value="CorA_TM1_TM2"/>
</dbReference>
<dbReference type="GO" id="GO:0050897">
    <property type="term" value="F:cobalt ion binding"/>
    <property type="evidence" value="ECO:0007669"/>
    <property type="project" value="TreeGrafter"/>
</dbReference>
<dbReference type="CDD" id="cd12828">
    <property type="entry name" value="TmCorA-like_1"/>
    <property type="match status" value="1"/>
</dbReference>
<comment type="similarity">
    <text evidence="2 8">Belongs to the CorA metal ion transporter (MIT) (TC 1.A.35) family.</text>
</comment>
<evidence type="ECO:0000256" key="4">
    <source>
        <dbReference type="ARBA" id="ARBA00022475"/>
    </source>
</evidence>